<dbReference type="PANTHER" id="PTHR30273:SF2">
    <property type="entry name" value="PROTEIN FECR"/>
    <property type="match status" value="1"/>
</dbReference>
<organism evidence="4 5">
    <name type="scientific">Alistipes communis</name>
    <dbReference type="NCBI Taxonomy" id="2585118"/>
    <lineage>
        <taxon>Bacteria</taxon>
        <taxon>Pseudomonadati</taxon>
        <taxon>Bacteroidota</taxon>
        <taxon>Bacteroidia</taxon>
        <taxon>Bacteroidales</taxon>
        <taxon>Rikenellaceae</taxon>
        <taxon>Alistipes</taxon>
    </lineage>
</organism>
<dbReference type="AlphaFoldDB" id="A0A4Y1WRT5"/>
<proteinExistence type="predicted"/>
<evidence type="ECO:0000256" key="1">
    <source>
        <dbReference type="SAM" id="Phobius"/>
    </source>
</evidence>
<evidence type="ECO:0000259" key="2">
    <source>
        <dbReference type="Pfam" id="PF04773"/>
    </source>
</evidence>
<dbReference type="GeneID" id="78341443"/>
<sequence length="307" mass="34516">MGRKSFEKAGGLSPERIRQMDADIAQALSSERETGGVDVPSLKLLDAIDAKIRRRNRRSVAGAFAAVCLPLVALCLTAFAELYGWGHEPVMRSVQVPAGEHLRVLLADGSAVTLNACSELRYPERFARRRREVRLVRGEAFFEVAHDASAPFTVETDDVSVEVLGTKFNVNAYDKEVTTVYLKEGKVRLTERVTGRQNRYLMAPDEMLAVDRNARTCRAVRPAGKSAPEAWLHNNYAFTNAPLEDVVEFLERHYAVEIEVADARILQYSYTMEFYNETIDEVLSVMSQITPIRYSRVNDRITVQAAR</sequence>
<dbReference type="InterPro" id="IPR012373">
    <property type="entry name" value="Ferrdict_sens_TM"/>
</dbReference>
<protein>
    <submittedName>
        <fullName evidence="4">Anti-sigma factor</fullName>
    </submittedName>
</protein>
<dbReference type="Pfam" id="PF04773">
    <property type="entry name" value="FecR"/>
    <property type="match status" value="1"/>
</dbReference>
<evidence type="ECO:0000259" key="3">
    <source>
        <dbReference type="Pfam" id="PF16344"/>
    </source>
</evidence>
<gene>
    <name evidence="4" type="ORF">A5CBH24_07280</name>
</gene>
<feature type="domain" description="Protein FecR C-terminal" evidence="3">
    <location>
        <begin position="236"/>
        <end position="303"/>
    </location>
</feature>
<keyword evidence="1" id="KW-0472">Membrane</keyword>
<dbReference type="PIRSF" id="PIRSF018266">
    <property type="entry name" value="FecR"/>
    <property type="match status" value="1"/>
</dbReference>
<dbReference type="EMBL" id="AP019735">
    <property type="protein sequence ID" value="BBL03415.1"/>
    <property type="molecule type" value="Genomic_DNA"/>
</dbReference>
<dbReference type="InterPro" id="IPR032508">
    <property type="entry name" value="FecR_C"/>
</dbReference>
<dbReference type="InterPro" id="IPR006860">
    <property type="entry name" value="FecR"/>
</dbReference>
<dbReference type="GO" id="GO:0016989">
    <property type="term" value="F:sigma factor antagonist activity"/>
    <property type="evidence" value="ECO:0007669"/>
    <property type="project" value="TreeGrafter"/>
</dbReference>
<keyword evidence="1" id="KW-1133">Transmembrane helix</keyword>
<evidence type="ECO:0000313" key="4">
    <source>
        <dbReference type="EMBL" id="BBL03415.1"/>
    </source>
</evidence>
<keyword evidence="1" id="KW-0812">Transmembrane</keyword>
<evidence type="ECO:0000313" key="5">
    <source>
        <dbReference type="Proteomes" id="UP000318946"/>
    </source>
</evidence>
<name>A0A4Y1WRT5_9BACT</name>
<dbReference type="PANTHER" id="PTHR30273">
    <property type="entry name" value="PERIPLASMIC SIGNAL SENSOR AND SIGMA FACTOR ACTIVATOR FECR-RELATED"/>
    <property type="match status" value="1"/>
</dbReference>
<keyword evidence="5" id="KW-1185">Reference proteome</keyword>
<feature type="transmembrane region" description="Helical" evidence="1">
    <location>
        <begin position="60"/>
        <end position="85"/>
    </location>
</feature>
<accession>A0A4Y1WRT5</accession>
<reference evidence="5" key="1">
    <citation type="submission" date="2019-06" db="EMBL/GenBank/DDBJ databases">
        <title>Alistipes onderdonkii subsp. vulgaris subsp. nov., Alistipes dispar sp. nov. and Alistipes communis sp. nov., isolated from human faeces, and creation of Alistipes onderdonkii subsp. onderdonkii subsp. nov.</title>
        <authorList>
            <person name="Sakamoto M."/>
            <person name="Ikeyama N."/>
            <person name="Ogata Y."/>
            <person name="Suda W."/>
            <person name="Iino T."/>
            <person name="Hattori M."/>
            <person name="Ohkuma M."/>
        </authorList>
    </citation>
    <scope>NUCLEOTIDE SEQUENCE [LARGE SCALE GENOMIC DNA]</scope>
    <source>
        <strain evidence="5">5CBH24</strain>
    </source>
</reference>
<dbReference type="Gene3D" id="3.55.50.30">
    <property type="match status" value="1"/>
</dbReference>
<dbReference type="Gene3D" id="2.60.120.1440">
    <property type="match status" value="1"/>
</dbReference>
<dbReference type="KEGG" id="acou:A5CBH24_07280"/>
<dbReference type="Pfam" id="PF16344">
    <property type="entry name" value="FecR_C"/>
    <property type="match status" value="1"/>
</dbReference>
<dbReference type="OrthoDB" id="676789at2"/>
<dbReference type="RefSeq" id="WP_019131508.1">
    <property type="nucleotide sequence ID" value="NZ_AP019735.1"/>
</dbReference>
<dbReference type="Proteomes" id="UP000318946">
    <property type="component" value="Chromosome"/>
</dbReference>
<feature type="domain" description="FecR protein" evidence="2">
    <location>
        <begin position="94"/>
        <end position="188"/>
    </location>
</feature>